<dbReference type="GO" id="GO:0140359">
    <property type="term" value="F:ABC-type transporter activity"/>
    <property type="evidence" value="ECO:0007669"/>
    <property type="project" value="InterPro"/>
</dbReference>
<dbReference type="CDD" id="cd03220">
    <property type="entry name" value="ABC_KpsT_Wzt"/>
    <property type="match status" value="1"/>
</dbReference>
<dbReference type="InterPro" id="IPR027417">
    <property type="entry name" value="P-loop_NTPase"/>
</dbReference>
<dbReference type="GO" id="GO:0016887">
    <property type="term" value="F:ATP hydrolysis activity"/>
    <property type="evidence" value="ECO:0007669"/>
    <property type="project" value="InterPro"/>
</dbReference>
<dbReference type="GO" id="GO:0016020">
    <property type="term" value="C:membrane"/>
    <property type="evidence" value="ECO:0007669"/>
    <property type="project" value="InterPro"/>
</dbReference>
<dbReference type="PANTHER" id="PTHR46743">
    <property type="entry name" value="TEICHOIC ACIDS EXPORT ATP-BINDING PROTEIN TAGH"/>
    <property type="match status" value="1"/>
</dbReference>
<evidence type="ECO:0000256" key="2">
    <source>
        <dbReference type="ARBA" id="ARBA00022448"/>
    </source>
</evidence>
<dbReference type="Gene3D" id="3.40.50.300">
    <property type="entry name" value="P-loop containing nucleotide triphosphate hydrolases"/>
    <property type="match status" value="1"/>
</dbReference>
<dbReference type="OrthoDB" id="9778870at2"/>
<keyword evidence="4 7" id="KW-0067">ATP-binding</keyword>
<dbReference type="EMBL" id="CP031229">
    <property type="protein sequence ID" value="AXH96750.1"/>
    <property type="molecule type" value="Genomic_DNA"/>
</dbReference>
<feature type="domain" description="ABC transporter" evidence="6">
    <location>
        <begin position="53"/>
        <end position="274"/>
    </location>
</feature>
<dbReference type="InterPro" id="IPR003593">
    <property type="entry name" value="AAA+_ATPase"/>
</dbReference>
<dbReference type="PANTHER" id="PTHR46743:SF2">
    <property type="entry name" value="TEICHOIC ACIDS EXPORT ATP-BINDING PROTEIN TAGH"/>
    <property type="match status" value="1"/>
</dbReference>
<accession>A0A345NNZ2</accession>
<feature type="region of interest" description="Disordered" evidence="5">
    <location>
        <begin position="1"/>
        <end position="20"/>
    </location>
</feature>
<dbReference type="SMART" id="SM00382">
    <property type="entry name" value="AAA"/>
    <property type="match status" value="1"/>
</dbReference>
<reference evidence="7 8" key="1">
    <citation type="submission" date="2018-07" db="EMBL/GenBank/DDBJ databases">
        <title>Complete genome sequencing of Ornithinimicrobium sp. AMA3305.</title>
        <authorList>
            <person name="Bae J.-W."/>
        </authorList>
    </citation>
    <scope>NUCLEOTIDE SEQUENCE [LARGE SCALE GENOMIC DNA]</scope>
    <source>
        <strain evidence="7 8">AMA3305</strain>
    </source>
</reference>
<comment type="similarity">
    <text evidence="1">Belongs to the ABC transporter superfamily.</text>
</comment>
<proteinExistence type="inferred from homology"/>
<dbReference type="SUPFAM" id="SSF52540">
    <property type="entry name" value="P-loop containing nucleoside triphosphate hydrolases"/>
    <property type="match status" value="1"/>
</dbReference>
<name>A0A345NNZ2_9MICO</name>
<protein>
    <submittedName>
        <fullName evidence="7">ABC transporter ATP-binding protein</fullName>
    </submittedName>
</protein>
<organism evidence="7 8">
    <name type="scientific">Ornithinimicrobium avium</name>
    <dbReference type="NCBI Taxonomy" id="2283195"/>
    <lineage>
        <taxon>Bacteria</taxon>
        <taxon>Bacillati</taxon>
        <taxon>Actinomycetota</taxon>
        <taxon>Actinomycetes</taxon>
        <taxon>Micrococcales</taxon>
        <taxon>Ornithinimicrobiaceae</taxon>
        <taxon>Ornithinimicrobium</taxon>
    </lineage>
</organism>
<dbReference type="InterPro" id="IPR017871">
    <property type="entry name" value="ABC_transporter-like_CS"/>
</dbReference>
<dbReference type="InterPro" id="IPR050683">
    <property type="entry name" value="Bact_Polysacc_Export_ATP-bd"/>
</dbReference>
<dbReference type="GO" id="GO:0005524">
    <property type="term" value="F:ATP binding"/>
    <property type="evidence" value="ECO:0007669"/>
    <property type="project" value="UniProtKB-KW"/>
</dbReference>
<keyword evidence="8" id="KW-1185">Reference proteome</keyword>
<dbReference type="KEGG" id="orn:DV701_12030"/>
<evidence type="ECO:0000256" key="5">
    <source>
        <dbReference type="SAM" id="MobiDB-lite"/>
    </source>
</evidence>
<evidence type="ECO:0000256" key="4">
    <source>
        <dbReference type="ARBA" id="ARBA00022840"/>
    </source>
</evidence>
<sequence>MDAPERPEGHPSAGPTADGRRPAAIVSHVDIIYRVYGAGRAHEVEEDESNLFARLFSRTTPQVGVREVHAVKDASFVAYQGESVGLIGRNGSGKSTLLRAIAGLIPPDRGQIYLDGRAALLGVNAVLMRKLSGARNVMIGGQALGLSKQEVRERFADIVEFSGIGSFIDLPMESYSSGMAARLRFAISTAAVPDILVVDEALGTGDADFRKRAQDRITQIRRDAGTVFMVSHNNNTIKSMCDRALWMEHGHLIMDGPSGEVVDAYAEWVARRRRANRRGGPTPPGQGPA</sequence>
<gene>
    <name evidence="7" type="ORF">DV701_12030</name>
</gene>
<evidence type="ECO:0000313" key="7">
    <source>
        <dbReference type="EMBL" id="AXH96750.1"/>
    </source>
</evidence>
<evidence type="ECO:0000256" key="1">
    <source>
        <dbReference type="ARBA" id="ARBA00005417"/>
    </source>
</evidence>
<evidence type="ECO:0000313" key="8">
    <source>
        <dbReference type="Proteomes" id="UP000253790"/>
    </source>
</evidence>
<evidence type="ECO:0000259" key="6">
    <source>
        <dbReference type="PROSITE" id="PS50893"/>
    </source>
</evidence>
<keyword evidence="3" id="KW-0547">Nucleotide-binding</keyword>
<dbReference type="RefSeq" id="WP_114928567.1">
    <property type="nucleotide sequence ID" value="NZ_CP031229.1"/>
</dbReference>
<dbReference type="Proteomes" id="UP000253790">
    <property type="component" value="Chromosome"/>
</dbReference>
<dbReference type="PROSITE" id="PS50893">
    <property type="entry name" value="ABC_TRANSPORTER_2"/>
    <property type="match status" value="1"/>
</dbReference>
<dbReference type="InterPro" id="IPR003439">
    <property type="entry name" value="ABC_transporter-like_ATP-bd"/>
</dbReference>
<dbReference type="AlphaFoldDB" id="A0A345NNZ2"/>
<keyword evidence="2" id="KW-0813">Transport</keyword>
<dbReference type="InterPro" id="IPR015860">
    <property type="entry name" value="ABC_transpr_TagH-like"/>
</dbReference>
<dbReference type="PROSITE" id="PS00211">
    <property type="entry name" value="ABC_TRANSPORTER_1"/>
    <property type="match status" value="1"/>
</dbReference>
<dbReference type="Pfam" id="PF00005">
    <property type="entry name" value="ABC_tran"/>
    <property type="match status" value="1"/>
</dbReference>
<evidence type="ECO:0000256" key="3">
    <source>
        <dbReference type="ARBA" id="ARBA00022741"/>
    </source>
</evidence>